<dbReference type="KEGG" id="lpar:FAM21731_00894"/>
<evidence type="ECO:0000256" key="1">
    <source>
        <dbReference type="SAM" id="Phobius"/>
    </source>
</evidence>
<evidence type="ECO:0000313" key="2">
    <source>
        <dbReference type="EMBL" id="ORN30281.1"/>
    </source>
</evidence>
<accession>A0A1X1FFY3</accession>
<gene>
    <name evidence="2" type="ORF">FAM23169_00849</name>
</gene>
<feature type="transmembrane region" description="Helical" evidence="1">
    <location>
        <begin position="27"/>
        <end position="45"/>
    </location>
</feature>
<dbReference type="InterPro" id="IPR003474">
    <property type="entry name" value="Glcn_transporter"/>
</dbReference>
<dbReference type="EMBL" id="MSBD01000018">
    <property type="protein sequence ID" value="ORN30281.1"/>
    <property type="molecule type" value="Genomic_DNA"/>
</dbReference>
<keyword evidence="3" id="KW-1185">Reference proteome</keyword>
<protein>
    <submittedName>
        <fullName evidence="2">DsdX permease</fullName>
    </submittedName>
</protein>
<dbReference type="GO" id="GO:0015128">
    <property type="term" value="F:gluconate transmembrane transporter activity"/>
    <property type="evidence" value="ECO:0007669"/>
    <property type="project" value="InterPro"/>
</dbReference>
<dbReference type="STRING" id="152331.FAM21731_00894"/>
<keyword evidence="1" id="KW-1133">Transmembrane helix</keyword>
<evidence type="ECO:0000313" key="3">
    <source>
        <dbReference type="Proteomes" id="UP000193009"/>
    </source>
</evidence>
<organism evidence="2 3">
    <name type="scientific">Lentilactobacillus parabuchneri</name>
    <dbReference type="NCBI Taxonomy" id="152331"/>
    <lineage>
        <taxon>Bacteria</taxon>
        <taxon>Bacillati</taxon>
        <taxon>Bacillota</taxon>
        <taxon>Bacilli</taxon>
        <taxon>Lactobacillales</taxon>
        <taxon>Lactobacillaceae</taxon>
        <taxon>Lentilactobacillus</taxon>
    </lineage>
</organism>
<comment type="caution">
    <text evidence="2">The sequence shown here is derived from an EMBL/GenBank/DDBJ whole genome shotgun (WGS) entry which is preliminary data.</text>
</comment>
<reference evidence="2 3" key="1">
    <citation type="journal article" date="2017" name="Front. Microbiol.">
        <title>The Histidine Decarboxylase Gene Cluster of Lactobacillus parabuchneri Was Gained by Horizontal Gene Transfer and Is Mobile within the Species.</title>
        <authorList>
            <person name="Wuthrich D."/>
            <person name="Berthoud H."/>
            <person name="Wechsler D."/>
            <person name="Eugster E."/>
            <person name="Irmler S."/>
            <person name="Bruggmann R."/>
        </authorList>
    </citation>
    <scope>NUCLEOTIDE SEQUENCE [LARGE SCALE GENOMIC DNA]</scope>
    <source>
        <strain evidence="2 3">FAM23169</strain>
    </source>
</reference>
<keyword evidence="1" id="KW-0472">Membrane</keyword>
<feature type="transmembrane region" description="Helical" evidence="1">
    <location>
        <begin position="57"/>
        <end position="77"/>
    </location>
</feature>
<dbReference type="GO" id="GO:0016020">
    <property type="term" value="C:membrane"/>
    <property type="evidence" value="ECO:0007669"/>
    <property type="project" value="InterPro"/>
</dbReference>
<keyword evidence="1" id="KW-0812">Transmembrane</keyword>
<dbReference type="Pfam" id="PF02447">
    <property type="entry name" value="GntP_permease"/>
    <property type="match status" value="1"/>
</dbReference>
<sequence length="78" mass="8350">MIAASLAKLLVPASSFSYKLAEFIRSAEISMLIAVLVAMWVFGYRMHQTGTQITHQLTSAIEGISNVLLVIAAGGVIQ</sequence>
<name>A0A1X1FFY3_9LACO</name>
<proteinExistence type="predicted"/>
<dbReference type="AlphaFoldDB" id="A0A1X1FFY3"/>
<dbReference type="Proteomes" id="UP000193009">
    <property type="component" value="Unassembled WGS sequence"/>
</dbReference>